<evidence type="ECO:0000256" key="4">
    <source>
        <dbReference type="ARBA" id="ARBA00023125"/>
    </source>
</evidence>
<dbReference type="Gene3D" id="6.10.250.690">
    <property type="match status" value="1"/>
</dbReference>
<dbReference type="InterPro" id="IPR001867">
    <property type="entry name" value="OmpR/PhoB-type_DNA-bd"/>
</dbReference>
<dbReference type="GO" id="GO:0000976">
    <property type="term" value="F:transcription cis-regulatory region binding"/>
    <property type="evidence" value="ECO:0007669"/>
    <property type="project" value="TreeGrafter"/>
</dbReference>
<dbReference type="AlphaFoldDB" id="A0A1F5S7R6"/>
<dbReference type="GO" id="GO:0032993">
    <property type="term" value="C:protein-DNA complex"/>
    <property type="evidence" value="ECO:0007669"/>
    <property type="project" value="TreeGrafter"/>
</dbReference>
<evidence type="ECO:0000256" key="1">
    <source>
        <dbReference type="ARBA" id="ARBA00022553"/>
    </source>
</evidence>
<evidence type="ECO:0000256" key="3">
    <source>
        <dbReference type="ARBA" id="ARBA00023015"/>
    </source>
</evidence>
<dbReference type="Gene3D" id="3.40.50.2300">
    <property type="match status" value="1"/>
</dbReference>
<evidence type="ECO:0000256" key="6">
    <source>
        <dbReference type="PROSITE-ProRule" id="PRU00169"/>
    </source>
</evidence>
<organism evidence="10 11">
    <name type="scientific">Candidatus Falkowbacteria bacterium RBG_13_39_14</name>
    <dbReference type="NCBI Taxonomy" id="1797985"/>
    <lineage>
        <taxon>Bacteria</taxon>
        <taxon>Candidatus Falkowiibacteriota</taxon>
    </lineage>
</organism>
<keyword evidence="1 6" id="KW-0597">Phosphoprotein</keyword>
<dbReference type="STRING" id="1797985.A2Y83_03975"/>
<evidence type="ECO:0000313" key="10">
    <source>
        <dbReference type="EMBL" id="OGF22788.1"/>
    </source>
</evidence>
<dbReference type="PANTHER" id="PTHR48111:SF22">
    <property type="entry name" value="REGULATOR OF RPOS"/>
    <property type="match status" value="1"/>
</dbReference>
<dbReference type="Pfam" id="PF00486">
    <property type="entry name" value="Trans_reg_C"/>
    <property type="match status" value="1"/>
</dbReference>
<evidence type="ECO:0000313" key="11">
    <source>
        <dbReference type="Proteomes" id="UP000178323"/>
    </source>
</evidence>
<evidence type="ECO:0000256" key="7">
    <source>
        <dbReference type="PROSITE-ProRule" id="PRU01091"/>
    </source>
</evidence>
<dbReference type="EMBL" id="MFFS01000013">
    <property type="protein sequence ID" value="OGF22788.1"/>
    <property type="molecule type" value="Genomic_DNA"/>
</dbReference>
<keyword evidence="3" id="KW-0805">Transcription regulation</keyword>
<keyword evidence="4 7" id="KW-0238">DNA-binding</keyword>
<dbReference type="Pfam" id="PF00072">
    <property type="entry name" value="Response_reg"/>
    <property type="match status" value="1"/>
</dbReference>
<protein>
    <submittedName>
        <fullName evidence="10">DNA-binding response regulator</fullName>
    </submittedName>
</protein>
<keyword evidence="5" id="KW-0804">Transcription</keyword>
<dbReference type="FunFam" id="1.10.10.10:FF:000005">
    <property type="entry name" value="Two-component system response regulator"/>
    <property type="match status" value="1"/>
</dbReference>
<dbReference type="InterPro" id="IPR036388">
    <property type="entry name" value="WH-like_DNA-bd_sf"/>
</dbReference>
<dbReference type="InterPro" id="IPR039420">
    <property type="entry name" value="WalR-like"/>
</dbReference>
<gene>
    <name evidence="10" type="ORF">A2Y83_03975</name>
</gene>
<comment type="caution">
    <text evidence="10">The sequence shown here is derived from an EMBL/GenBank/DDBJ whole genome shotgun (WGS) entry which is preliminary data.</text>
</comment>
<feature type="modified residue" description="4-aspartylphosphate" evidence="6">
    <location>
        <position position="51"/>
    </location>
</feature>
<evidence type="ECO:0000259" key="8">
    <source>
        <dbReference type="PROSITE" id="PS50110"/>
    </source>
</evidence>
<dbReference type="InterPro" id="IPR001789">
    <property type="entry name" value="Sig_transdc_resp-reg_receiver"/>
</dbReference>
<reference evidence="10 11" key="1">
    <citation type="journal article" date="2016" name="Nat. Commun.">
        <title>Thousands of microbial genomes shed light on interconnected biogeochemical processes in an aquifer system.</title>
        <authorList>
            <person name="Anantharaman K."/>
            <person name="Brown C.T."/>
            <person name="Hug L.A."/>
            <person name="Sharon I."/>
            <person name="Castelle C.J."/>
            <person name="Probst A.J."/>
            <person name="Thomas B.C."/>
            <person name="Singh A."/>
            <person name="Wilkins M.J."/>
            <person name="Karaoz U."/>
            <person name="Brodie E.L."/>
            <person name="Williams K.H."/>
            <person name="Hubbard S.S."/>
            <person name="Banfield J.F."/>
        </authorList>
    </citation>
    <scope>NUCLEOTIDE SEQUENCE [LARGE SCALE GENOMIC DNA]</scope>
</reference>
<dbReference type="Proteomes" id="UP000178323">
    <property type="component" value="Unassembled WGS sequence"/>
</dbReference>
<proteinExistence type="predicted"/>
<accession>A0A1F5S7R6</accession>
<dbReference type="CDD" id="cd00383">
    <property type="entry name" value="trans_reg_C"/>
    <property type="match status" value="1"/>
</dbReference>
<feature type="DNA-binding region" description="OmpR/PhoB-type" evidence="7">
    <location>
        <begin position="124"/>
        <end position="221"/>
    </location>
</feature>
<dbReference type="Gene3D" id="1.10.10.10">
    <property type="entry name" value="Winged helix-like DNA-binding domain superfamily/Winged helix DNA-binding domain"/>
    <property type="match status" value="1"/>
</dbReference>
<dbReference type="PANTHER" id="PTHR48111">
    <property type="entry name" value="REGULATOR OF RPOS"/>
    <property type="match status" value="1"/>
</dbReference>
<dbReference type="GO" id="GO:0000156">
    <property type="term" value="F:phosphorelay response regulator activity"/>
    <property type="evidence" value="ECO:0007669"/>
    <property type="project" value="TreeGrafter"/>
</dbReference>
<dbReference type="SUPFAM" id="SSF52172">
    <property type="entry name" value="CheY-like"/>
    <property type="match status" value="1"/>
</dbReference>
<feature type="domain" description="OmpR/PhoB-type" evidence="9">
    <location>
        <begin position="124"/>
        <end position="221"/>
    </location>
</feature>
<dbReference type="PROSITE" id="PS51755">
    <property type="entry name" value="OMPR_PHOB"/>
    <property type="match status" value="1"/>
</dbReference>
<dbReference type="SMART" id="SM00448">
    <property type="entry name" value="REC"/>
    <property type="match status" value="1"/>
</dbReference>
<dbReference type="GO" id="GO:0006355">
    <property type="term" value="P:regulation of DNA-templated transcription"/>
    <property type="evidence" value="ECO:0007669"/>
    <property type="project" value="InterPro"/>
</dbReference>
<evidence type="ECO:0000256" key="2">
    <source>
        <dbReference type="ARBA" id="ARBA00023012"/>
    </source>
</evidence>
<dbReference type="GO" id="GO:0005829">
    <property type="term" value="C:cytosol"/>
    <property type="evidence" value="ECO:0007669"/>
    <property type="project" value="TreeGrafter"/>
</dbReference>
<sequence length="221" mass="25312">MRVLLIEDDKTIVKFLKSNLEAECFTVDAVEDGARGSFLALTNEYDLIILDYVLPKMDGRKICSAIRGDGRDVPIIVLTVKTELETKVDALNLGADDYITKPFSFDELLARIRAVMRRPKKIEGEILQLGDLSLDIRSHKAKCCSKDIYLTRKEFAFLEYFMRNRGIVVSRGMIMEHVWDMNADPFSNTIESHVLNLRKKLESGCSRRFIHTVPGRGYKFE</sequence>
<dbReference type="InterPro" id="IPR011006">
    <property type="entry name" value="CheY-like_superfamily"/>
</dbReference>
<feature type="domain" description="Response regulatory" evidence="8">
    <location>
        <begin position="2"/>
        <end position="116"/>
    </location>
</feature>
<dbReference type="SMART" id="SM00862">
    <property type="entry name" value="Trans_reg_C"/>
    <property type="match status" value="1"/>
</dbReference>
<name>A0A1F5S7R6_9BACT</name>
<keyword evidence="2" id="KW-0902">Two-component regulatory system</keyword>
<evidence type="ECO:0000259" key="9">
    <source>
        <dbReference type="PROSITE" id="PS51755"/>
    </source>
</evidence>
<evidence type="ECO:0000256" key="5">
    <source>
        <dbReference type="ARBA" id="ARBA00023163"/>
    </source>
</evidence>
<dbReference type="PROSITE" id="PS50110">
    <property type="entry name" value="RESPONSE_REGULATORY"/>
    <property type="match status" value="1"/>
</dbReference>